<sequence length="114" mass="12875">MSFVFQISSCPFHPRLQFFFYLLYDNRNIIAWGTVYNLSGGLHSLPSFLMIVQLFPRKGPCPLVVVSLGLLLCSSHIFDVFTCLYFAAIFVDMWATASCICLSSCCSYSAFPLF</sequence>
<evidence type="ECO:0000313" key="3">
    <source>
        <dbReference type="Proteomes" id="UP000002316"/>
    </source>
</evidence>
<name>D0AA58_TRYB9</name>
<feature type="transmembrane region" description="Helical" evidence="1">
    <location>
        <begin position="63"/>
        <end position="87"/>
    </location>
</feature>
<keyword evidence="1" id="KW-0812">Transmembrane</keyword>
<dbReference type="GeneID" id="23866884"/>
<organism evidence="2 3">
    <name type="scientific">Trypanosoma brucei gambiense (strain MHOM/CI/86/DAL972)</name>
    <dbReference type="NCBI Taxonomy" id="679716"/>
    <lineage>
        <taxon>Eukaryota</taxon>
        <taxon>Discoba</taxon>
        <taxon>Euglenozoa</taxon>
        <taxon>Kinetoplastea</taxon>
        <taxon>Metakinetoplastina</taxon>
        <taxon>Trypanosomatida</taxon>
        <taxon>Trypanosomatidae</taxon>
        <taxon>Trypanosoma</taxon>
    </lineage>
</organism>
<proteinExistence type="predicted"/>
<dbReference type="RefSeq" id="XP_011780823.1">
    <property type="nucleotide sequence ID" value="XM_011782521.1"/>
</dbReference>
<feature type="transmembrane region" description="Helical" evidence="1">
    <location>
        <begin position="29"/>
        <end position="51"/>
    </location>
</feature>
<reference evidence="3" key="1">
    <citation type="journal article" date="2010" name="PLoS Negl. Trop. Dis.">
        <title>The genome sequence of Trypanosoma brucei gambiense, causative agent of chronic human african trypanosomiasis.</title>
        <authorList>
            <person name="Jackson A.P."/>
            <person name="Sanders M."/>
            <person name="Berry A."/>
            <person name="McQuillan J."/>
            <person name="Aslett M.A."/>
            <person name="Quail M.A."/>
            <person name="Chukualim B."/>
            <person name="Capewell P."/>
            <person name="MacLeod A."/>
            <person name="Melville S.E."/>
            <person name="Gibson W."/>
            <person name="Barry J.D."/>
            <person name="Berriman M."/>
            <person name="Hertz-Fowler C."/>
        </authorList>
    </citation>
    <scope>NUCLEOTIDE SEQUENCE [LARGE SCALE GENOMIC DNA]</scope>
    <source>
        <strain evidence="3">MHOM/CI/86/DAL972</strain>
    </source>
</reference>
<dbReference type="KEGG" id="tbg:TbgDal_XI16790"/>
<dbReference type="AlphaFoldDB" id="D0AA58"/>
<dbReference type="EMBL" id="FN554974">
    <property type="protein sequence ID" value="CBH18559.1"/>
    <property type="molecule type" value="Genomic_DNA"/>
</dbReference>
<protein>
    <submittedName>
        <fullName evidence="2">Uncharacterized protein</fullName>
    </submittedName>
</protein>
<accession>D0AA58</accession>
<keyword evidence="1" id="KW-1133">Transmembrane helix</keyword>
<evidence type="ECO:0000313" key="2">
    <source>
        <dbReference type="EMBL" id="CBH18559.1"/>
    </source>
</evidence>
<keyword evidence="1" id="KW-0472">Membrane</keyword>
<dbReference type="Proteomes" id="UP000002316">
    <property type="component" value="Chromosome 11"/>
</dbReference>
<gene>
    <name evidence="2" type="ORF">TbgDal_XI16790</name>
</gene>
<evidence type="ECO:0000256" key="1">
    <source>
        <dbReference type="SAM" id="Phobius"/>
    </source>
</evidence>